<reference evidence="2" key="1">
    <citation type="journal article" date="2013" name="Nat. Genet.">
        <title>The duck genome and transcriptome provide insight into an avian influenza virus reservoir species.</title>
        <authorList>
            <person name="Huang Y."/>
            <person name="Li Y."/>
            <person name="Burt D.W."/>
            <person name="Chen H."/>
            <person name="Zhang Y."/>
            <person name="Qian W."/>
            <person name="Kim H."/>
            <person name="Gan S."/>
            <person name="Zhao Y."/>
            <person name="Li J."/>
            <person name="Yi K."/>
            <person name="Feng H."/>
            <person name="Zhu P."/>
            <person name="Li B."/>
            <person name="Liu Q."/>
            <person name="Fairley S."/>
            <person name="Magor K.E."/>
            <person name="Du Z."/>
            <person name="Hu X."/>
            <person name="Goodman L."/>
            <person name="Tafer H."/>
            <person name="Vignal A."/>
            <person name="Lee T."/>
            <person name="Kim K.W."/>
            <person name="Sheng Z."/>
            <person name="An Y."/>
            <person name="Searle S."/>
            <person name="Herrero J."/>
            <person name="Groenen M.A."/>
            <person name="Crooijmans R.P."/>
            <person name="Faraut T."/>
            <person name="Cai Q."/>
            <person name="Webster R.G."/>
            <person name="Aldridge J.R."/>
            <person name="Warren W.C."/>
            <person name="Bartschat S."/>
            <person name="Kehr S."/>
            <person name="Marz M."/>
            <person name="Stadler P.F."/>
            <person name="Smith J."/>
            <person name="Kraus R.H."/>
            <person name="Zhao Y."/>
            <person name="Ren L."/>
            <person name="Fei J."/>
            <person name="Morisson M."/>
            <person name="Kaiser P."/>
            <person name="Griffin D.K."/>
            <person name="Rao M."/>
            <person name="Pitel F."/>
            <person name="Wang J."/>
            <person name="Li N."/>
        </authorList>
    </citation>
    <scope>NUCLEOTIDE SEQUENCE [LARGE SCALE GENOMIC DNA]</scope>
</reference>
<gene>
    <name evidence="1" type="ORF">Anapl_08658</name>
</gene>
<dbReference type="AlphaFoldDB" id="R0JC17"/>
<evidence type="ECO:0000313" key="2">
    <source>
        <dbReference type="Proteomes" id="UP000296049"/>
    </source>
</evidence>
<protein>
    <submittedName>
        <fullName evidence="1">Uncharacterized protein</fullName>
    </submittedName>
</protein>
<organism evidence="1 2">
    <name type="scientific">Anas platyrhynchos</name>
    <name type="common">Mallard</name>
    <name type="synonym">Anas boschas</name>
    <dbReference type="NCBI Taxonomy" id="8839"/>
    <lineage>
        <taxon>Eukaryota</taxon>
        <taxon>Metazoa</taxon>
        <taxon>Chordata</taxon>
        <taxon>Craniata</taxon>
        <taxon>Vertebrata</taxon>
        <taxon>Euteleostomi</taxon>
        <taxon>Archelosauria</taxon>
        <taxon>Archosauria</taxon>
        <taxon>Dinosauria</taxon>
        <taxon>Saurischia</taxon>
        <taxon>Theropoda</taxon>
        <taxon>Coelurosauria</taxon>
        <taxon>Aves</taxon>
        <taxon>Neognathae</taxon>
        <taxon>Galloanserae</taxon>
        <taxon>Anseriformes</taxon>
        <taxon>Anatidae</taxon>
        <taxon>Anatinae</taxon>
        <taxon>Anas</taxon>
    </lineage>
</organism>
<evidence type="ECO:0000313" key="1">
    <source>
        <dbReference type="EMBL" id="EOA94521.1"/>
    </source>
</evidence>
<proteinExistence type="predicted"/>
<keyword evidence="2" id="KW-1185">Reference proteome</keyword>
<accession>R0JC17</accession>
<sequence>MDSLPWARHITLPCLQLQAESAAPSRGPLEGLARNTPHQKAHWCPTEQKAVSTEPQLRQIKAITRGSDLAAACGALSDNTVHEHPLRSVCSRKSSLPLVLLLRHAHRQYSLRAPNSFLTATRGPELPQGDVKPARVSPPQSSTQPVLCFTASSRASMRSKLLPCFQRSAFQPSGLWLRAIHTVESVQSKGFILPFSQLLAFLVDAICRAVQTVQVTLPEVCICMNTITLKYLEFRLTKIKLPAGLCQPEPCLHAAGKDVNWARVVLWTTCSMDIADVSALASASGLFSLPMHTHTAYTAAEIVADIGGSGKRVAGLPPSAVPSVCASSNYAGNFSLALQQRHMTAKQPSPRPAFRRNTGVSLPKHLSGTDFSLLMPVQLLPFKAPPRKDPELVQMSWKHCLAQPKAQLVAQKQQRTMVHRCLQLYNGCNYERKMHSVRGLDKAVPRDRHCGIVLEEYQGKAIPSIPRKQQIFRKKVKERIGKEKTLHTNNTAEWHTDFTAKGNFYATIAAEVTEHVSSNGIVSRHDIYEFLQRTGPNSLHNARTAPLQTQEFQQHCRVLQAHSTVVLLLDASYLSATIPPLLPVHVSCQFHHDSKQAAVSASQLKFAF</sequence>
<dbReference type="Proteomes" id="UP000296049">
    <property type="component" value="Unassembled WGS sequence"/>
</dbReference>
<name>R0JC17_ANAPL</name>
<dbReference type="EMBL" id="KB744722">
    <property type="protein sequence ID" value="EOA94521.1"/>
    <property type="molecule type" value="Genomic_DNA"/>
</dbReference>